<evidence type="ECO:0000256" key="11">
    <source>
        <dbReference type="ARBA" id="ARBA00040950"/>
    </source>
</evidence>
<dbReference type="AlphaFoldDB" id="A0A672FEZ7"/>
<feature type="coiled-coil region" evidence="12">
    <location>
        <begin position="199"/>
        <end position="233"/>
    </location>
</feature>
<reference evidence="13" key="3">
    <citation type="submission" date="2025-09" db="UniProtKB">
        <authorList>
            <consortium name="Ensembl"/>
        </authorList>
    </citation>
    <scope>IDENTIFICATION</scope>
</reference>
<keyword evidence="14" id="KW-1185">Reference proteome</keyword>
<dbReference type="Proteomes" id="UP000472267">
    <property type="component" value="Chromosome 4"/>
</dbReference>
<evidence type="ECO:0000256" key="3">
    <source>
        <dbReference type="ARBA" id="ARBA00022614"/>
    </source>
</evidence>
<evidence type="ECO:0000256" key="12">
    <source>
        <dbReference type="SAM" id="Coils"/>
    </source>
</evidence>
<dbReference type="Ensembl" id="ENSSFAT00005004573.1">
    <property type="protein sequence ID" value="ENSSFAP00005004287.1"/>
    <property type="gene ID" value="ENSSFAG00005002838.1"/>
</dbReference>
<comment type="subcellular location">
    <subcellularLocation>
        <location evidence="1">Cytoplasm</location>
        <location evidence="1">Cytoskeleton</location>
        <location evidence="1">Flagellum axoneme</location>
    </subcellularLocation>
</comment>
<dbReference type="SMART" id="SM00369">
    <property type="entry name" value="LRR_TYP"/>
    <property type="match status" value="4"/>
</dbReference>
<keyword evidence="3" id="KW-0433">Leucine-rich repeat</keyword>
<keyword evidence="8" id="KW-0206">Cytoskeleton</keyword>
<dbReference type="PROSITE" id="PS51450">
    <property type="entry name" value="LRR"/>
    <property type="match status" value="4"/>
</dbReference>
<evidence type="ECO:0000256" key="7">
    <source>
        <dbReference type="ARBA" id="ARBA00023069"/>
    </source>
</evidence>
<dbReference type="Pfam" id="PF14580">
    <property type="entry name" value="LRR_9"/>
    <property type="match status" value="1"/>
</dbReference>
<name>A0A672FEZ7_SALFA</name>
<sequence length="462" mass="54126">MYKDPNKSKQWGMNEMILQIIKEQVTDDEAAPPVESSDVLHLRLEYRNIRHIECLWDFTSLTRLDLNNNLIDKIQGLDHLINLKWLNLSFNRIKKIEGFQSLQKLELLNLSDNKISVIESLDAIENLTHFFLSNNCLEQLDNVLYLRRFKNIFAITLFGNPAVDDDNYHSFMAAHFPNLILLDSIVIDENTRNEASTKYQYVLDKMRNEEVEIQKAEEDQQRQEAELKLHKDAFVEFLNGPGLFGSMFEDDPEKETLHCAPGVDALQETYLFLLCWFSNCRCIFEGITNHPLNSLTFGQSEVVTHYQQKQSQILETFEQEHKKKSIKEFDSSISEMVANFIDTAEGIYLFCNLEDNYYQKAREAALETVAKVANDAQDEDMPYDVLMFFTDKDAVLDALTTGHDNHIVKINDRETRLVTDINVWKLTLIKEIQDRELYLKRIHISDFIKYRDYLMEQLEEFQ</sequence>
<keyword evidence="2" id="KW-0963">Cytoplasm</keyword>
<keyword evidence="5" id="KW-0282">Flagellum</keyword>
<evidence type="ECO:0000256" key="5">
    <source>
        <dbReference type="ARBA" id="ARBA00022846"/>
    </source>
</evidence>
<gene>
    <name evidence="13" type="primary">drc3</name>
</gene>
<reference evidence="13" key="1">
    <citation type="submission" date="2019-06" db="EMBL/GenBank/DDBJ databases">
        <authorList>
            <consortium name="Wellcome Sanger Institute Data Sharing"/>
        </authorList>
    </citation>
    <scope>NUCLEOTIDE SEQUENCE [LARGE SCALE GENOMIC DNA]</scope>
</reference>
<evidence type="ECO:0000256" key="9">
    <source>
        <dbReference type="ARBA" id="ARBA00023273"/>
    </source>
</evidence>
<dbReference type="OMA" id="IENCNDE"/>
<dbReference type="InterPro" id="IPR003591">
    <property type="entry name" value="Leu-rich_rpt_typical-subtyp"/>
</dbReference>
<keyword evidence="7" id="KW-0969">Cilium</keyword>
<dbReference type="PANTHER" id="PTHR45973:SF12">
    <property type="entry name" value="DYNEIN REGULATORY COMPLEX SUBUNIT 3"/>
    <property type="match status" value="1"/>
</dbReference>
<evidence type="ECO:0000256" key="1">
    <source>
        <dbReference type="ARBA" id="ARBA00004611"/>
    </source>
</evidence>
<dbReference type="Gene3D" id="3.80.10.10">
    <property type="entry name" value="Ribonuclease Inhibitor"/>
    <property type="match status" value="1"/>
</dbReference>
<organism evidence="13 14">
    <name type="scientific">Salarias fasciatus</name>
    <name type="common">Jewelled blenny</name>
    <name type="synonym">Blennius fasciatus</name>
    <dbReference type="NCBI Taxonomy" id="181472"/>
    <lineage>
        <taxon>Eukaryota</taxon>
        <taxon>Metazoa</taxon>
        <taxon>Chordata</taxon>
        <taxon>Craniata</taxon>
        <taxon>Vertebrata</taxon>
        <taxon>Euteleostomi</taxon>
        <taxon>Actinopterygii</taxon>
        <taxon>Neopterygii</taxon>
        <taxon>Teleostei</taxon>
        <taxon>Neoteleostei</taxon>
        <taxon>Acanthomorphata</taxon>
        <taxon>Ovalentaria</taxon>
        <taxon>Blenniimorphae</taxon>
        <taxon>Blenniiformes</taxon>
        <taxon>Blennioidei</taxon>
        <taxon>Blenniidae</taxon>
        <taxon>Salariinae</taxon>
        <taxon>Salarias</taxon>
    </lineage>
</organism>
<evidence type="ECO:0000256" key="6">
    <source>
        <dbReference type="ARBA" id="ARBA00023054"/>
    </source>
</evidence>
<accession>A0A672FEZ7</accession>
<dbReference type="SUPFAM" id="SSF52058">
    <property type="entry name" value="L domain-like"/>
    <property type="match status" value="1"/>
</dbReference>
<comment type="similarity">
    <text evidence="10">Belongs to the DRC3 family.</text>
</comment>
<evidence type="ECO:0000256" key="10">
    <source>
        <dbReference type="ARBA" id="ARBA00038378"/>
    </source>
</evidence>
<evidence type="ECO:0000256" key="2">
    <source>
        <dbReference type="ARBA" id="ARBA00022490"/>
    </source>
</evidence>
<evidence type="ECO:0000313" key="14">
    <source>
        <dbReference type="Proteomes" id="UP000472267"/>
    </source>
</evidence>
<keyword evidence="9" id="KW-0966">Cell projection</keyword>
<proteinExistence type="inferred from homology"/>
<evidence type="ECO:0000256" key="4">
    <source>
        <dbReference type="ARBA" id="ARBA00022737"/>
    </source>
</evidence>
<dbReference type="InterPro" id="IPR032675">
    <property type="entry name" value="LRR_dom_sf"/>
</dbReference>
<dbReference type="SMART" id="SM00365">
    <property type="entry name" value="LRR_SD22"/>
    <property type="match status" value="4"/>
</dbReference>
<evidence type="ECO:0000313" key="13">
    <source>
        <dbReference type="Ensembl" id="ENSSFAP00005004287.1"/>
    </source>
</evidence>
<dbReference type="InParanoid" id="A0A672FEZ7"/>
<dbReference type="InterPro" id="IPR001611">
    <property type="entry name" value="Leu-rich_rpt"/>
</dbReference>
<reference evidence="13" key="2">
    <citation type="submission" date="2025-08" db="UniProtKB">
        <authorList>
            <consortium name="Ensembl"/>
        </authorList>
    </citation>
    <scope>IDENTIFICATION</scope>
</reference>
<keyword evidence="4" id="KW-0677">Repeat</keyword>
<dbReference type="PANTHER" id="PTHR45973">
    <property type="entry name" value="PROTEIN PHOSPHATASE 1 REGULATORY SUBUNIT SDS22-RELATED"/>
    <property type="match status" value="1"/>
</dbReference>
<protein>
    <recommendedName>
        <fullName evidence="11">Dynein regulatory complex subunit 3</fullName>
    </recommendedName>
</protein>
<dbReference type="GO" id="GO:0005929">
    <property type="term" value="C:cilium"/>
    <property type="evidence" value="ECO:0007669"/>
    <property type="project" value="TreeGrafter"/>
</dbReference>
<evidence type="ECO:0000256" key="8">
    <source>
        <dbReference type="ARBA" id="ARBA00023212"/>
    </source>
</evidence>
<keyword evidence="6 12" id="KW-0175">Coiled coil</keyword>
<dbReference type="InterPro" id="IPR050576">
    <property type="entry name" value="Cilia_flagella_integrity"/>
</dbReference>